<evidence type="ECO:0000256" key="1">
    <source>
        <dbReference type="SAM" id="MobiDB-lite"/>
    </source>
</evidence>
<evidence type="ECO:0000313" key="2">
    <source>
        <dbReference type="Proteomes" id="UP000504640"/>
    </source>
</evidence>
<sequence length="263" mass="29352">MAEGGDGALGATERQEPSVLAIEGPWCFHVTMLWCSRLWQYSSFPLFCLRWPLVCGVPRGLPDPLTPGRMASARGDKQASPRVGTACYTETSTVLVETWSHRVETSSQRVETSQRCSEELSLSPSGKRLPSVLEASSLHVEASLKHMETASHHVRASSLQMKTSLHRAESPAPRARPAAPHRGKKWPDEMLLPKGHQGARALSQDRKASSCQVDQCFLVSWKQPINQCKRQPSRHSNKHPRFIDRRPAASWTSLLLTQRIIFT</sequence>
<accession>A0A6J3I2H3</accession>
<proteinExistence type="predicted"/>
<name>A0A6J3I2H3_SAPAP</name>
<feature type="region of interest" description="Disordered" evidence="1">
    <location>
        <begin position="106"/>
        <end position="127"/>
    </location>
</feature>
<dbReference type="GeneID" id="116553261"/>
<dbReference type="Proteomes" id="UP000504640">
    <property type="component" value="Unplaced"/>
</dbReference>
<protein>
    <submittedName>
        <fullName evidence="3">Uncharacterized protein C17orf100 homolog</fullName>
    </submittedName>
</protein>
<evidence type="ECO:0000313" key="3">
    <source>
        <dbReference type="RefSeq" id="XP_032136487.1"/>
    </source>
</evidence>
<dbReference type="AlphaFoldDB" id="A0A6J3I2H3"/>
<keyword evidence="2" id="KW-1185">Reference proteome</keyword>
<dbReference type="CTD" id="101656963"/>
<reference evidence="3" key="1">
    <citation type="submission" date="2025-08" db="UniProtKB">
        <authorList>
            <consortium name="RefSeq"/>
        </authorList>
    </citation>
    <scope>IDENTIFICATION</scope>
    <source>
        <tissue evidence="3">Blood</tissue>
    </source>
</reference>
<organism evidence="2 3">
    <name type="scientific">Sapajus apella</name>
    <name type="common">Brown-capped capuchin</name>
    <name type="synonym">Cebus apella</name>
    <dbReference type="NCBI Taxonomy" id="9515"/>
    <lineage>
        <taxon>Eukaryota</taxon>
        <taxon>Metazoa</taxon>
        <taxon>Chordata</taxon>
        <taxon>Craniata</taxon>
        <taxon>Vertebrata</taxon>
        <taxon>Euteleostomi</taxon>
        <taxon>Mammalia</taxon>
        <taxon>Eutheria</taxon>
        <taxon>Euarchontoglires</taxon>
        <taxon>Primates</taxon>
        <taxon>Haplorrhini</taxon>
        <taxon>Platyrrhini</taxon>
        <taxon>Cebidae</taxon>
        <taxon>Cebinae</taxon>
        <taxon>Sapajus</taxon>
    </lineage>
</organism>
<dbReference type="RefSeq" id="XP_032136487.1">
    <property type="nucleotide sequence ID" value="XM_032280596.1"/>
</dbReference>
<gene>
    <name evidence="3" type="primary">CUNH17orf100</name>
</gene>
<feature type="compositionally biased region" description="Polar residues" evidence="1">
    <location>
        <begin position="106"/>
        <end position="124"/>
    </location>
</feature>
<feature type="region of interest" description="Disordered" evidence="1">
    <location>
        <begin position="167"/>
        <end position="189"/>
    </location>
</feature>